<evidence type="ECO:0000313" key="2">
    <source>
        <dbReference type="Proteomes" id="UP001524501"/>
    </source>
</evidence>
<proteinExistence type="predicted"/>
<keyword evidence="2" id="KW-1185">Reference proteome</keyword>
<sequence>MTHLQNALDFRSQLDPASAEYAAVDALITQLIESNTFTYADAYEYERYIAETDADRRNRK</sequence>
<dbReference type="EMBL" id="JANFQF010000008">
    <property type="protein sequence ID" value="MCQ4119910.1"/>
    <property type="molecule type" value="Genomic_DNA"/>
</dbReference>
<protein>
    <submittedName>
        <fullName evidence="1">Uncharacterized protein</fullName>
    </submittedName>
</protein>
<dbReference type="RefSeq" id="WP_255968497.1">
    <property type="nucleotide sequence ID" value="NZ_JANFQF010000008.1"/>
</dbReference>
<organism evidence="1 2">
    <name type="scientific">Rhodococcus tibetensis</name>
    <dbReference type="NCBI Taxonomy" id="2965064"/>
    <lineage>
        <taxon>Bacteria</taxon>
        <taxon>Bacillati</taxon>
        <taxon>Actinomycetota</taxon>
        <taxon>Actinomycetes</taxon>
        <taxon>Mycobacteriales</taxon>
        <taxon>Nocardiaceae</taxon>
        <taxon>Rhodococcus</taxon>
    </lineage>
</organism>
<gene>
    <name evidence="1" type="ORF">NOF53_12125</name>
</gene>
<comment type="caution">
    <text evidence="1">The sequence shown here is derived from an EMBL/GenBank/DDBJ whole genome shotgun (WGS) entry which is preliminary data.</text>
</comment>
<name>A0ABT1QDV5_9NOCA</name>
<reference evidence="1 2" key="1">
    <citation type="submission" date="2022-07" db="EMBL/GenBank/DDBJ databases">
        <title>Degradation activity of malathion, p-nitrophenol and potential low-temperature adaptation strategy of Rhodococcus sp. FXJ9.536.</title>
        <authorList>
            <person name="Huang J."/>
            <person name="Huang Y."/>
        </authorList>
    </citation>
    <scope>NUCLEOTIDE SEQUENCE [LARGE SCALE GENOMIC DNA]</scope>
    <source>
        <strain evidence="1 2">FXJ9.536</strain>
    </source>
</reference>
<accession>A0ABT1QDV5</accession>
<dbReference type="Proteomes" id="UP001524501">
    <property type="component" value="Unassembled WGS sequence"/>
</dbReference>
<evidence type="ECO:0000313" key="1">
    <source>
        <dbReference type="EMBL" id="MCQ4119910.1"/>
    </source>
</evidence>